<evidence type="ECO:0000256" key="2">
    <source>
        <dbReference type="ARBA" id="ARBA00022801"/>
    </source>
</evidence>
<dbReference type="GO" id="GO:0006581">
    <property type="term" value="P:acetylcholine catabolic process"/>
    <property type="evidence" value="ECO:0007669"/>
    <property type="project" value="TreeGrafter"/>
</dbReference>
<dbReference type="InterPro" id="IPR019826">
    <property type="entry name" value="Carboxylesterase_B_AS"/>
</dbReference>
<dbReference type="SUPFAM" id="SSF53474">
    <property type="entry name" value="alpha/beta-Hydrolases"/>
    <property type="match status" value="1"/>
</dbReference>
<dbReference type="GO" id="GO:0005886">
    <property type="term" value="C:plasma membrane"/>
    <property type="evidence" value="ECO:0007669"/>
    <property type="project" value="TreeGrafter"/>
</dbReference>
<keyword evidence="6" id="KW-1185">Reference proteome</keyword>
<keyword evidence="3" id="KW-0732">Signal</keyword>
<evidence type="ECO:0000259" key="4">
    <source>
        <dbReference type="Pfam" id="PF00135"/>
    </source>
</evidence>
<accession>A0A9P4IY23</accession>
<dbReference type="EMBL" id="ML996092">
    <property type="protein sequence ID" value="KAF2148848.1"/>
    <property type="molecule type" value="Genomic_DNA"/>
</dbReference>
<dbReference type="PROSITE" id="PS00122">
    <property type="entry name" value="CARBOXYLESTERASE_B_1"/>
    <property type="match status" value="1"/>
</dbReference>
<dbReference type="GO" id="GO:0019695">
    <property type="term" value="P:choline metabolic process"/>
    <property type="evidence" value="ECO:0007669"/>
    <property type="project" value="TreeGrafter"/>
</dbReference>
<comment type="caution">
    <text evidence="5">The sequence shown here is derived from an EMBL/GenBank/DDBJ whole genome shotgun (WGS) entry which is preliminary data.</text>
</comment>
<dbReference type="Proteomes" id="UP000799439">
    <property type="component" value="Unassembled WGS sequence"/>
</dbReference>
<comment type="similarity">
    <text evidence="1 3">Belongs to the type-B carboxylesterase/lipase family.</text>
</comment>
<dbReference type="InterPro" id="IPR019819">
    <property type="entry name" value="Carboxylesterase_B_CS"/>
</dbReference>
<dbReference type="AlphaFoldDB" id="A0A9P4IY23"/>
<evidence type="ECO:0000313" key="6">
    <source>
        <dbReference type="Proteomes" id="UP000799439"/>
    </source>
</evidence>
<feature type="chain" id="PRO_5040527894" description="Carboxylic ester hydrolase" evidence="3">
    <location>
        <begin position="21"/>
        <end position="537"/>
    </location>
</feature>
<sequence>MFYAMLTATIFTVCSLFAAAARGDAPTATVDSGVLIGTTTLLPTATACINKFLGVPFAVSPPGRFVPPVREQPFGERNATTYSAACVQEITNVVTQDVFNNPAPKESEDCLYLNVYAPSTPVHPDNKRSVLFWIYGGSLQFGNAVFGFPIAPNQPVNARNLGFLDQRAGLDWVQRNIHAFGGDPNKVTIFGESAGAFSVDALLTSYPRTVSPPFRGAILESGQYAYRQPAPADPYGAWTFLTKALNCSSNYENDLDCVKAASVDQIRGIVSNNSLAFNPVVDNVTLVQNPAAERRAGNIARVPVLAGTNAQEGRIFELGQNNVTSFINATITQDPSAIAQIAALYPVGPGGFASAYDAISQIFTEYFFQCPQAAMTNDSAVTKIPTWRYYFNATFVNTQGLQGLGAYHSSEIPIVFRTYSVTATQAYTTTQEYALAQYMQHTWARFAKNPQGGPGWNAVDVGVPATILAGANVNTTGGLYLDANSQRTSGTYNLAVLGSVRNVMSSGATIVPQESLDYRCVLYEAAYNAIRNSPSGP</sequence>
<dbReference type="GO" id="GO:0003990">
    <property type="term" value="F:acetylcholinesterase activity"/>
    <property type="evidence" value="ECO:0007669"/>
    <property type="project" value="TreeGrafter"/>
</dbReference>
<dbReference type="PROSITE" id="PS00941">
    <property type="entry name" value="CARBOXYLESTERASE_B_2"/>
    <property type="match status" value="1"/>
</dbReference>
<dbReference type="InterPro" id="IPR029058">
    <property type="entry name" value="AB_hydrolase_fold"/>
</dbReference>
<reference evidence="5" key="1">
    <citation type="journal article" date="2020" name="Stud. Mycol.">
        <title>101 Dothideomycetes genomes: a test case for predicting lifestyles and emergence of pathogens.</title>
        <authorList>
            <person name="Haridas S."/>
            <person name="Albert R."/>
            <person name="Binder M."/>
            <person name="Bloem J."/>
            <person name="Labutti K."/>
            <person name="Salamov A."/>
            <person name="Andreopoulos B."/>
            <person name="Baker S."/>
            <person name="Barry K."/>
            <person name="Bills G."/>
            <person name="Bluhm B."/>
            <person name="Cannon C."/>
            <person name="Castanera R."/>
            <person name="Culley D."/>
            <person name="Daum C."/>
            <person name="Ezra D."/>
            <person name="Gonzalez J."/>
            <person name="Henrissat B."/>
            <person name="Kuo A."/>
            <person name="Liang C."/>
            <person name="Lipzen A."/>
            <person name="Lutzoni F."/>
            <person name="Magnuson J."/>
            <person name="Mondo S."/>
            <person name="Nolan M."/>
            <person name="Ohm R."/>
            <person name="Pangilinan J."/>
            <person name="Park H.-J."/>
            <person name="Ramirez L."/>
            <person name="Alfaro M."/>
            <person name="Sun H."/>
            <person name="Tritt A."/>
            <person name="Yoshinaga Y."/>
            <person name="Zwiers L.-H."/>
            <person name="Turgeon B."/>
            <person name="Goodwin S."/>
            <person name="Spatafora J."/>
            <person name="Crous P."/>
            <person name="Grigoriev I."/>
        </authorList>
    </citation>
    <scope>NUCLEOTIDE SEQUENCE</scope>
    <source>
        <strain evidence="5">CBS 260.36</strain>
    </source>
</reference>
<proteinExistence type="inferred from homology"/>
<dbReference type="PANTHER" id="PTHR43918:SF4">
    <property type="entry name" value="CARBOXYLIC ESTER HYDROLASE"/>
    <property type="match status" value="1"/>
</dbReference>
<gene>
    <name evidence="5" type="ORF">K461DRAFT_271446</name>
</gene>
<keyword evidence="2 3" id="KW-0378">Hydrolase</keyword>
<evidence type="ECO:0000256" key="1">
    <source>
        <dbReference type="ARBA" id="ARBA00005964"/>
    </source>
</evidence>
<organism evidence="5 6">
    <name type="scientific">Myriangium duriaei CBS 260.36</name>
    <dbReference type="NCBI Taxonomy" id="1168546"/>
    <lineage>
        <taxon>Eukaryota</taxon>
        <taxon>Fungi</taxon>
        <taxon>Dikarya</taxon>
        <taxon>Ascomycota</taxon>
        <taxon>Pezizomycotina</taxon>
        <taxon>Dothideomycetes</taxon>
        <taxon>Dothideomycetidae</taxon>
        <taxon>Myriangiales</taxon>
        <taxon>Myriangiaceae</taxon>
        <taxon>Myriangium</taxon>
    </lineage>
</organism>
<dbReference type="PANTHER" id="PTHR43918">
    <property type="entry name" value="ACETYLCHOLINESTERASE"/>
    <property type="match status" value="1"/>
</dbReference>
<name>A0A9P4IY23_9PEZI</name>
<feature type="signal peptide" evidence="3">
    <location>
        <begin position="1"/>
        <end position="20"/>
    </location>
</feature>
<evidence type="ECO:0000256" key="3">
    <source>
        <dbReference type="RuleBase" id="RU361235"/>
    </source>
</evidence>
<dbReference type="InterPro" id="IPR050654">
    <property type="entry name" value="AChE-related_enzymes"/>
</dbReference>
<dbReference type="OrthoDB" id="408631at2759"/>
<evidence type="ECO:0000313" key="5">
    <source>
        <dbReference type="EMBL" id="KAF2148848.1"/>
    </source>
</evidence>
<dbReference type="Gene3D" id="3.40.50.1820">
    <property type="entry name" value="alpha/beta hydrolase"/>
    <property type="match status" value="1"/>
</dbReference>
<dbReference type="EC" id="3.1.1.-" evidence="3"/>
<dbReference type="InterPro" id="IPR002018">
    <property type="entry name" value="CarbesteraseB"/>
</dbReference>
<feature type="domain" description="Carboxylesterase type B" evidence="4">
    <location>
        <begin position="140"/>
        <end position="450"/>
    </location>
</feature>
<dbReference type="Pfam" id="PF00135">
    <property type="entry name" value="COesterase"/>
    <property type="match status" value="1"/>
</dbReference>
<protein>
    <recommendedName>
        <fullName evidence="3">Carboxylic ester hydrolase</fullName>
        <ecNumber evidence="3">3.1.1.-</ecNumber>
    </recommendedName>
</protein>